<keyword evidence="14 20" id="KW-0472">Membrane</keyword>
<evidence type="ECO:0000256" key="4">
    <source>
        <dbReference type="ARBA" id="ARBA00022527"/>
    </source>
</evidence>
<reference evidence="25" key="1">
    <citation type="submission" date="2020-06" db="EMBL/GenBank/DDBJ databases">
        <authorList>
            <person name="Li T."/>
            <person name="Hu X."/>
            <person name="Zhang T."/>
            <person name="Song X."/>
            <person name="Zhang H."/>
            <person name="Dai N."/>
            <person name="Sheng W."/>
            <person name="Hou X."/>
            <person name="Wei L."/>
        </authorList>
    </citation>
    <scope>NUCLEOTIDE SEQUENCE</scope>
    <source>
        <strain evidence="25">3651</strain>
        <tissue evidence="25">Leaf</tissue>
    </source>
</reference>
<keyword evidence="26" id="KW-1185">Reference proteome</keyword>
<feature type="signal peptide" evidence="21">
    <location>
        <begin position="1"/>
        <end position="25"/>
    </location>
</feature>
<dbReference type="PANTHER" id="PTHR27002">
    <property type="entry name" value="RECEPTOR-LIKE SERINE/THREONINE-PROTEIN KINASE SD1-8"/>
    <property type="match status" value="1"/>
</dbReference>
<comment type="catalytic activity">
    <reaction evidence="18">
        <text>L-threonyl-[protein] + ATP = O-phospho-L-threonyl-[protein] + ADP + H(+)</text>
        <dbReference type="Rhea" id="RHEA:46608"/>
        <dbReference type="Rhea" id="RHEA-COMP:11060"/>
        <dbReference type="Rhea" id="RHEA-COMP:11605"/>
        <dbReference type="ChEBI" id="CHEBI:15378"/>
        <dbReference type="ChEBI" id="CHEBI:30013"/>
        <dbReference type="ChEBI" id="CHEBI:30616"/>
        <dbReference type="ChEBI" id="CHEBI:61977"/>
        <dbReference type="ChEBI" id="CHEBI:456216"/>
        <dbReference type="EC" id="2.7.11.1"/>
    </reaction>
</comment>
<keyword evidence="11 25" id="KW-0418">Kinase</keyword>
<keyword evidence="17" id="KW-0325">Glycoprotein</keyword>
<name>A0AAE2CFV4_9LAMI</name>
<dbReference type="InterPro" id="IPR008271">
    <property type="entry name" value="Ser/Thr_kinase_AS"/>
</dbReference>
<evidence type="ECO:0000256" key="7">
    <source>
        <dbReference type="ARBA" id="ARBA00022692"/>
    </source>
</evidence>
<feature type="domain" description="Apple" evidence="24">
    <location>
        <begin position="339"/>
        <end position="422"/>
    </location>
</feature>
<keyword evidence="6" id="KW-0808">Transferase</keyword>
<dbReference type="CDD" id="cd14066">
    <property type="entry name" value="STKc_IRAK"/>
    <property type="match status" value="2"/>
</dbReference>
<dbReference type="SMART" id="SM00220">
    <property type="entry name" value="S_TKc"/>
    <property type="match status" value="2"/>
</dbReference>
<dbReference type="Gene3D" id="1.10.510.10">
    <property type="entry name" value="Transferase(Phosphotransferase) domain 1"/>
    <property type="match status" value="2"/>
</dbReference>
<feature type="domain" description="Apple" evidence="24">
    <location>
        <begin position="1287"/>
        <end position="1370"/>
    </location>
</feature>
<dbReference type="GO" id="GO:0004674">
    <property type="term" value="F:protein serine/threonine kinase activity"/>
    <property type="evidence" value="ECO:0007669"/>
    <property type="project" value="UniProtKB-KW"/>
</dbReference>
<dbReference type="GO" id="GO:0005524">
    <property type="term" value="F:ATP binding"/>
    <property type="evidence" value="ECO:0007669"/>
    <property type="project" value="UniProtKB-KW"/>
</dbReference>
<dbReference type="SUPFAM" id="SSF51110">
    <property type="entry name" value="alpha-D-mannose-specific plant lectins"/>
    <property type="match status" value="2"/>
</dbReference>
<evidence type="ECO:0000256" key="3">
    <source>
        <dbReference type="ARBA" id="ARBA00022475"/>
    </source>
</evidence>
<evidence type="ECO:0000256" key="9">
    <source>
        <dbReference type="ARBA" id="ARBA00022734"/>
    </source>
</evidence>
<sequence>MARFQLNSVLWALFLSINFLKFCVGIDTLFPNQTIVVGQTLISESQVFEMGFFSPGKSRNRFLGIWYKTTPDVVVWVANRNEPVPDSGEVILAIAGNGNLVISIDGSVIWSADSSGVASNPILQLLDTGNLVLVDRESESSSQGYIWQSFDYPTDTWLPGMQMMDDIDAGVEKYLTSWKNWDDPSPGDFVFRIKNQGLPEMVMLRGTIKRYRTGHWNGLYFNGIPRFPAIFKPDVFFREERLISIVEPYDSSMLKRVTIEKSGIICLYTMNARKDKWNPVYPSPRDPCDEYSQCGPYGICRIDRAIKCECFKGFAPKSQQDWDIQDWSDGCTRTRPLNCEGGDGFVEVRGVKHPDMMQFWLNSSMGLSECRAECLRNCNCTAYANPYITNGGSGCLIWFGDLIDTRDFIGMDSTQNIYIRVSASEVSDTELNTDLEKEKEKKRPIKLILISMVSGVLVSVFIHGAILLMTRRKMRAAQKKNEDLELPLFRWTTIVAATNNFSRENIIGEGGFGPVYRGNLSAEEEIAVKRLSRTSGQGLEEFKTEVILIAKLQHRNLIRLLGCCIEGEERMLIYEYLPNKSLDSFVFDQNRRTLLTWPKRFDIIMGIARGLLYLHRDSRLKIIHRDLKTSNILLDGNLNPKISDFGLARTFTENQSIARTKRVVGTYGYMAPEYAMNGKFSVKSDIFSMGVVLLEIVSGKKNRGFDHCTHCRSLLEHAWLLWKENKILEVMDECLNDTFVESEVKRCIQIGLLCVQKYAEDRPVMSSVLFMLGTEGAILPEPKEPGFFMEGSSSSVLEIVSAADQRLYEVKECSKLPPAGTSPVSHDTCWSLPPSDFVELNFDGAIFVQTKEAGAGIIARDVSGSCLAWRMRRFQYVEDPLLAEAKAALEAIKVAQLHGWSQIILESDCQVLTNRLLTPEEHNSFIGPIVNDVRVLMGSLVPFSDVKMAFFQLNTVLCALLLSTNFLKFCVGLDTLFPNQTIVVGQTLISESQVFEMGFFSPGKSRNRYLGIWYKTTPDVVVWVANRNEPVPDSGEVLLAIAGNGNLVISRGGRVIWSTNSSGVAASPILQLLDTGNLVLVDRKSESSSQGYIWQSFDYPTDTWLPAMKMIDDIDAGVEKYMISWKDWDDPSSGDYVFRIQNQGLSQTVILKGETKRFRAGHWNGLYFGGTPPFPNPIFKPEIVFKGERLISMCEPYDNSIFKRVTVDKSGMLYLYIMNARKDKWNIASVYPRDPCDEYSQCGPYGICRIDRAIRCECFTGFTPKSQGDWDLQDWSDGCIRIRPLNCESGDAFVEVRGVKYPDISRFWLNSSMSLSECKAECLRNCNCMAYANPYITNGGSGCLIWFGDLIDTRDVNEADSKQNIYIRVSASEVSETEFSNDLEKEKEKKRPIKLILISMVSGVLVSGFINGAILLMTRRKMRAAQKKNEDLELPLFKWTTIVAATNNFSRENIIGEGGFGPVYRGNLSAEEEIAVKRLSRTSGQGLEEFKNEVILIAKLQHRNLIRLLGCCVEGEERMLIYEYLPNKSLDCFVFDQNRRTLLTWPKRFDIIMGIAKGMLYLHHDSRLRIIHRDLKTSNILLDGNLNPKISDFGIARTFGENQCVARTKRVVGTCGYIAPEYAYNGKYSVKSDIFSFGVVLLEIISGKRNRGFEHCNHYHGLLGHAWLLWKENKIFELIDECLNDTFVESQVKKCIQVGLLCVQNFAEDRPVMSSVLFMLGTEGAVLPEPKEPGFFIERSSGPVRSRLMSGGETMTITDLEAR</sequence>
<dbReference type="Gene3D" id="2.90.10.10">
    <property type="entry name" value="Bulb-type lectin domain"/>
    <property type="match status" value="2"/>
</dbReference>
<evidence type="ECO:0000259" key="23">
    <source>
        <dbReference type="PROSITE" id="PS50927"/>
    </source>
</evidence>
<dbReference type="CDD" id="cd00028">
    <property type="entry name" value="B_lectin"/>
    <property type="match status" value="2"/>
</dbReference>
<dbReference type="FunFam" id="2.90.10.10:FF:000009">
    <property type="entry name" value="Receptor-like serine/threonine-protein kinase SD1-8"/>
    <property type="match status" value="2"/>
</dbReference>
<feature type="transmembrane region" description="Helical" evidence="20">
    <location>
        <begin position="1395"/>
        <end position="1417"/>
    </location>
</feature>
<evidence type="ECO:0000256" key="1">
    <source>
        <dbReference type="ARBA" id="ARBA00004251"/>
    </source>
</evidence>
<dbReference type="SMART" id="SM00108">
    <property type="entry name" value="B_lectin"/>
    <property type="match status" value="2"/>
</dbReference>
<dbReference type="FunFam" id="2.90.10.30:FF:000003">
    <property type="entry name" value="Os04g0303100 protein"/>
    <property type="match status" value="2"/>
</dbReference>
<evidence type="ECO:0000313" key="26">
    <source>
        <dbReference type="Proteomes" id="UP001293254"/>
    </source>
</evidence>
<dbReference type="Pfam" id="PF07714">
    <property type="entry name" value="PK_Tyr_Ser-Thr"/>
    <property type="match status" value="2"/>
</dbReference>
<dbReference type="InterPro" id="IPR002156">
    <property type="entry name" value="RNaseH_domain"/>
</dbReference>
<dbReference type="EC" id="2.7.11.1" evidence="2"/>
<dbReference type="CDD" id="cd06222">
    <property type="entry name" value="RNase_H_like"/>
    <property type="match status" value="1"/>
</dbReference>
<dbReference type="GO" id="GO:0005886">
    <property type="term" value="C:plasma membrane"/>
    <property type="evidence" value="ECO:0007669"/>
    <property type="project" value="UniProtKB-SubCell"/>
</dbReference>
<evidence type="ECO:0000256" key="19">
    <source>
        <dbReference type="ARBA" id="ARBA00048679"/>
    </source>
</evidence>
<dbReference type="Proteomes" id="UP001293254">
    <property type="component" value="Unassembled WGS sequence"/>
</dbReference>
<keyword evidence="15" id="KW-1015">Disulfide bond</keyword>
<dbReference type="SUPFAM" id="SSF53098">
    <property type="entry name" value="Ribonuclease H-like"/>
    <property type="match status" value="1"/>
</dbReference>
<evidence type="ECO:0000256" key="18">
    <source>
        <dbReference type="ARBA" id="ARBA00047899"/>
    </source>
</evidence>
<dbReference type="Pfam" id="PF13456">
    <property type="entry name" value="RVT_3"/>
    <property type="match status" value="1"/>
</dbReference>
<dbReference type="InterPro" id="IPR000858">
    <property type="entry name" value="S_locus_glycoprot_dom"/>
</dbReference>
<dbReference type="SMART" id="SM00473">
    <property type="entry name" value="PAN_AP"/>
    <property type="match status" value="2"/>
</dbReference>
<dbReference type="Gene3D" id="3.30.200.20">
    <property type="entry name" value="Phosphorylase Kinase, domain 1"/>
    <property type="match status" value="2"/>
</dbReference>
<evidence type="ECO:0000256" key="16">
    <source>
        <dbReference type="ARBA" id="ARBA00023170"/>
    </source>
</evidence>
<keyword evidence="12" id="KW-0067">ATP-binding</keyword>
<comment type="catalytic activity">
    <reaction evidence="19">
        <text>L-seryl-[protein] + ATP = O-phospho-L-seryl-[protein] + ADP + H(+)</text>
        <dbReference type="Rhea" id="RHEA:17989"/>
        <dbReference type="Rhea" id="RHEA-COMP:9863"/>
        <dbReference type="Rhea" id="RHEA-COMP:11604"/>
        <dbReference type="ChEBI" id="CHEBI:15378"/>
        <dbReference type="ChEBI" id="CHEBI:29999"/>
        <dbReference type="ChEBI" id="CHEBI:30616"/>
        <dbReference type="ChEBI" id="CHEBI:83421"/>
        <dbReference type="ChEBI" id="CHEBI:456216"/>
        <dbReference type="EC" id="2.7.11.1"/>
    </reaction>
</comment>
<evidence type="ECO:0000256" key="14">
    <source>
        <dbReference type="ARBA" id="ARBA00023136"/>
    </source>
</evidence>
<dbReference type="PROSITE" id="PS50927">
    <property type="entry name" value="BULB_LECTIN"/>
    <property type="match status" value="2"/>
</dbReference>
<dbReference type="InterPro" id="IPR003609">
    <property type="entry name" value="Pan_app"/>
</dbReference>
<dbReference type="GO" id="GO:0003676">
    <property type="term" value="F:nucleic acid binding"/>
    <property type="evidence" value="ECO:0007669"/>
    <property type="project" value="InterPro"/>
</dbReference>
<evidence type="ECO:0000256" key="15">
    <source>
        <dbReference type="ARBA" id="ARBA00023157"/>
    </source>
</evidence>
<dbReference type="GO" id="GO:0030246">
    <property type="term" value="F:carbohydrate binding"/>
    <property type="evidence" value="ECO:0007669"/>
    <property type="project" value="UniProtKB-KW"/>
</dbReference>
<keyword evidence="10" id="KW-0547">Nucleotide-binding</keyword>
<evidence type="ECO:0000256" key="6">
    <source>
        <dbReference type="ARBA" id="ARBA00022679"/>
    </source>
</evidence>
<dbReference type="PROSITE" id="PS00108">
    <property type="entry name" value="PROTEIN_KINASE_ST"/>
    <property type="match status" value="2"/>
</dbReference>
<evidence type="ECO:0000256" key="10">
    <source>
        <dbReference type="ARBA" id="ARBA00022741"/>
    </source>
</evidence>
<dbReference type="InterPro" id="IPR011009">
    <property type="entry name" value="Kinase-like_dom_sf"/>
</dbReference>
<dbReference type="FunFam" id="3.30.200.20:FF:000330">
    <property type="entry name" value="G-type lectin S-receptor-like serine/threonine-protein kinase At4g03230"/>
    <property type="match status" value="2"/>
</dbReference>
<evidence type="ECO:0000256" key="13">
    <source>
        <dbReference type="ARBA" id="ARBA00022989"/>
    </source>
</evidence>
<dbReference type="CDD" id="cd01098">
    <property type="entry name" value="PAN_AP_plant"/>
    <property type="match status" value="2"/>
</dbReference>
<dbReference type="InterPro" id="IPR000719">
    <property type="entry name" value="Prot_kinase_dom"/>
</dbReference>
<keyword evidence="3" id="KW-1003">Cell membrane</keyword>
<comment type="subcellular location">
    <subcellularLocation>
        <location evidence="1">Cell membrane</location>
        <topology evidence="1">Single-pass type I membrane protein</topology>
    </subcellularLocation>
</comment>
<keyword evidence="13 20" id="KW-1133">Transmembrane helix</keyword>
<accession>A0AAE2CFV4</accession>
<evidence type="ECO:0000256" key="8">
    <source>
        <dbReference type="ARBA" id="ARBA00022729"/>
    </source>
</evidence>
<feature type="domain" description="Protein kinase" evidence="22">
    <location>
        <begin position="1449"/>
        <end position="1735"/>
    </location>
</feature>
<evidence type="ECO:0000313" key="25">
    <source>
        <dbReference type="EMBL" id="KAK4420696.1"/>
    </source>
</evidence>
<dbReference type="GO" id="GO:0004523">
    <property type="term" value="F:RNA-DNA hybrid ribonuclease activity"/>
    <property type="evidence" value="ECO:0007669"/>
    <property type="project" value="InterPro"/>
</dbReference>
<keyword evidence="5" id="KW-0597">Phosphoprotein</keyword>
<evidence type="ECO:0000256" key="11">
    <source>
        <dbReference type="ARBA" id="ARBA00022777"/>
    </source>
</evidence>
<keyword evidence="16" id="KW-0675">Receptor</keyword>
<dbReference type="InterPro" id="IPR012337">
    <property type="entry name" value="RNaseH-like_sf"/>
</dbReference>
<dbReference type="SUPFAM" id="SSF56112">
    <property type="entry name" value="Protein kinase-like (PK-like)"/>
    <property type="match status" value="2"/>
</dbReference>
<keyword evidence="9" id="KW-0430">Lectin</keyword>
<evidence type="ECO:0000259" key="24">
    <source>
        <dbReference type="PROSITE" id="PS50948"/>
    </source>
</evidence>
<feature type="domain" description="Bulb-type lectin" evidence="23">
    <location>
        <begin position="973"/>
        <end position="1093"/>
    </location>
</feature>
<dbReference type="Gene3D" id="3.30.420.10">
    <property type="entry name" value="Ribonuclease H-like superfamily/Ribonuclease H"/>
    <property type="match status" value="1"/>
</dbReference>
<feature type="chain" id="PRO_5042231253" description="non-specific serine/threonine protein kinase" evidence="21">
    <location>
        <begin position="26"/>
        <end position="1763"/>
    </location>
</feature>
<organism evidence="25 26">
    <name type="scientific">Sesamum alatum</name>
    <dbReference type="NCBI Taxonomy" id="300844"/>
    <lineage>
        <taxon>Eukaryota</taxon>
        <taxon>Viridiplantae</taxon>
        <taxon>Streptophyta</taxon>
        <taxon>Embryophyta</taxon>
        <taxon>Tracheophyta</taxon>
        <taxon>Spermatophyta</taxon>
        <taxon>Magnoliopsida</taxon>
        <taxon>eudicotyledons</taxon>
        <taxon>Gunneridae</taxon>
        <taxon>Pentapetalae</taxon>
        <taxon>asterids</taxon>
        <taxon>lamiids</taxon>
        <taxon>Lamiales</taxon>
        <taxon>Pedaliaceae</taxon>
        <taxon>Sesamum</taxon>
    </lineage>
</organism>
<evidence type="ECO:0000256" key="5">
    <source>
        <dbReference type="ARBA" id="ARBA00022553"/>
    </source>
</evidence>
<keyword evidence="8 21" id="KW-0732">Signal</keyword>
<dbReference type="PROSITE" id="PS50948">
    <property type="entry name" value="PAN"/>
    <property type="match status" value="2"/>
</dbReference>
<reference evidence="25" key="2">
    <citation type="journal article" date="2024" name="Plant">
        <title>Genomic evolution and insights into agronomic trait innovations of Sesamum species.</title>
        <authorList>
            <person name="Miao H."/>
            <person name="Wang L."/>
            <person name="Qu L."/>
            <person name="Liu H."/>
            <person name="Sun Y."/>
            <person name="Le M."/>
            <person name="Wang Q."/>
            <person name="Wei S."/>
            <person name="Zheng Y."/>
            <person name="Lin W."/>
            <person name="Duan Y."/>
            <person name="Cao H."/>
            <person name="Xiong S."/>
            <person name="Wang X."/>
            <person name="Wei L."/>
            <person name="Li C."/>
            <person name="Ma Q."/>
            <person name="Ju M."/>
            <person name="Zhao R."/>
            <person name="Li G."/>
            <person name="Mu C."/>
            <person name="Tian Q."/>
            <person name="Mei H."/>
            <person name="Zhang T."/>
            <person name="Gao T."/>
            <person name="Zhang H."/>
        </authorList>
    </citation>
    <scope>NUCLEOTIDE SEQUENCE</scope>
    <source>
        <strain evidence="25">3651</strain>
    </source>
</reference>
<dbReference type="InterPro" id="IPR001480">
    <property type="entry name" value="Bulb-type_lectin_dom"/>
</dbReference>
<evidence type="ECO:0000256" key="12">
    <source>
        <dbReference type="ARBA" id="ARBA00022840"/>
    </source>
</evidence>
<dbReference type="EMBL" id="JACGWO010000008">
    <property type="protein sequence ID" value="KAK4420696.1"/>
    <property type="molecule type" value="Genomic_DNA"/>
</dbReference>
<dbReference type="FunFam" id="1.10.510.10:FF:000060">
    <property type="entry name" value="G-type lectin S-receptor-like serine/threonine-protein kinase"/>
    <property type="match status" value="2"/>
</dbReference>
<protein>
    <recommendedName>
        <fullName evidence="2">non-specific serine/threonine protein kinase</fullName>
        <ecNumber evidence="2">2.7.11.1</ecNumber>
    </recommendedName>
</protein>
<feature type="domain" description="Bulb-type lectin" evidence="23">
    <location>
        <begin position="26"/>
        <end position="146"/>
    </location>
</feature>
<dbReference type="Pfam" id="PF01453">
    <property type="entry name" value="B_lectin"/>
    <property type="match status" value="2"/>
</dbReference>
<evidence type="ECO:0000256" key="21">
    <source>
        <dbReference type="SAM" id="SignalP"/>
    </source>
</evidence>
<comment type="caution">
    <text evidence="25">The sequence shown here is derived from an EMBL/GenBank/DDBJ whole genome shotgun (WGS) entry which is preliminary data.</text>
</comment>
<dbReference type="PROSITE" id="PS50011">
    <property type="entry name" value="PROTEIN_KINASE_DOM"/>
    <property type="match status" value="2"/>
</dbReference>
<feature type="transmembrane region" description="Helical" evidence="20">
    <location>
        <begin position="447"/>
        <end position="470"/>
    </location>
</feature>
<dbReference type="InterPro" id="IPR036397">
    <property type="entry name" value="RNaseH_sf"/>
</dbReference>
<keyword evidence="4" id="KW-0723">Serine/threonine-protein kinase</keyword>
<evidence type="ECO:0000256" key="20">
    <source>
        <dbReference type="SAM" id="Phobius"/>
    </source>
</evidence>
<evidence type="ECO:0000259" key="22">
    <source>
        <dbReference type="PROSITE" id="PS50011"/>
    </source>
</evidence>
<evidence type="ECO:0000256" key="17">
    <source>
        <dbReference type="ARBA" id="ARBA00023180"/>
    </source>
</evidence>
<dbReference type="InterPro" id="IPR001245">
    <property type="entry name" value="Ser-Thr/Tyr_kinase_cat_dom"/>
</dbReference>
<gene>
    <name evidence="25" type="ORF">Salat_2020100</name>
</gene>
<dbReference type="InterPro" id="IPR044730">
    <property type="entry name" value="RNase_H-like_dom_plant"/>
</dbReference>
<dbReference type="InterPro" id="IPR036426">
    <property type="entry name" value="Bulb-type_lectin_dom_sf"/>
</dbReference>
<dbReference type="Pfam" id="PF08276">
    <property type="entry name" value="PAN_2"/>
    <property type="match status" value="2"/>
</dbReference>
<dbReference type="PANTHER" id="PTHR27002:SF214">
    <property type="entry name" value="RECEPTOR-LIKE SERINE_THREONINE-PROTEIN KINASE"/>
    <property type="match status" value="1"/>
</dbReference>
<dbReference type="GO" id="GO:0048544">
    <property type="term" value="P:recognition of pollen"/>
    <property type="evidence" value="ECO:0007669"/>
    <property type="project" value="InterPro"/>
</dbReference>
<evidence type="ECO:0000256" key="2">
    <source>
        <dbReference type="ARBA" id="ARBA00012513"/>
    </source>
</evidence>
<feature type="domain" description="Protein kinase" evidence="22">
    <location>
        <begin position="501"/>
        <end position="787"/>
    </location>
</feature>
<dbReference type="Pfam" id="PF00954">
    <property type="entry name" value="S_locus_glycop"/>
    <property type="match status" value="2"/>
</dbReference>
<proteinExistence type="predicted"/>
<keyword evidence="7 20" id="KW-0812">Transmembrane</keyword>